<dbReference type="EMBL" id="CP042266">
    <property type="protein sequence ID" value="QDY76960.1"/>
    <property type="molecule type" value="Genomic_DNA"/>
</dbReference>
<reference evidence="1 2" key="1">
    <citation type="submission" date="2019-07" db="EMBL/GenBank/DDBJ databases">
        <authorList>
            <person name="Zhu P."/>
        </authorList>
    </citation>
    <scope>NUCLEOTIDE SEQUENCE [LARGE SCALE GENOMIC DNA]</scope>
    <source>
        <strain evidence="1 2">SSL-25</strain>
    </source>
</reference>
<accession>A0A5B8JGT2</accession>
<name>A0A5B8JGT2_9ACTN</name>
<evidence type="ECO:0000313" key="1">
    <source>
        <dbReference type="EMBL" id="QDY76960.1"/>
    </source>
</evidence>
<keyword evidence="2" id="KW-1185">Reference proteome</keyword>
<dbReference type="KEGG" id="sqz:FQU76_10980"/>
<dbReference type="OrthoDB" id="4332590at2"/>
<sequence length="153" mass="16703">MRALVARLAARLRPGRHRATHLGARVRRTPPAPVSPWNRPFTGPTQAQVRTYFARQAATPLRTRFLHRGHRTLYIAPQGIDLPLLALLAGPPAPRRETCCVCGRTTAAPVEIRDVMAPGGRIHTLYSCPHHIDAGLTGPGGDHLQAGARRRVS</sequence>
<protein>
    <submittedName>
        <fullName evidence="1">Uncharacterized protein</fullName>
    </submittedName>
</protein>
<dbReference type="Proteomes" id="UP000320580">
    <property type="component" value="Chromosome"/>
</dbReference>
<proteinExistence type="predicted"/>
<dbReference type="AlphaFoldDB" id="A0A5B8JGT2"/>
<gene>
    <name evidence="1" type="ORF">FQU76_10980</name>
</gene>
<evidence type="ECO:0000313" key="2">
    <source>
        <dbReference type="Proteomes" id="UP000320580"/>
    </source>
</evidence>
<dbReference type="RefSeq" id="WP_146480250.1">
    <property type="nucleotide sequence ID" value="NZ_CP042266.1"/>
</dbReference>
<organism evidence="1 2">
    <name type="scientific">Streptomyces qinzhouensis</name>
    <dbReference type="NCBI Taxonomy" id="2599401"/>
    <lineage>
        <taxon>Bacteria</taxon>
        <taxon>Bacillati</taxon>
        <taxon>Actinomycetota</taxon>
        <taxon>Actinomycetes</taxon>
        <taxon>Kitasatosporales</taxon>
        <taxon>Streptomycetaceae</taxon>
        <taxon>Streptomyces</taxon>
    </lineage>
</organism>